<protein>
    <submittedName>
        <fullName evidence="2">Uncharacterized protein</fullName>
    </submittedName>
</protein>
<dbReference type="OrthoDB" id="8062037at2759"/>
<dbReference type="Proteomes" id="UP000326757">
    <property type="component" value="Unassembled WGS sequence"/>
</dbReference>
<gene>
    <name evidence="2" type="ORF">EYC80_009735</name>
</gene>
<evidence type="ECO:0000313" key="3">
    <source>
        <dbReference type="Proteomes" id="UP000326757"/>
    </source>
</evidence>
<reference evidence="2 3" key="1">
    <citation type="submission" date="2019-06" db="EMBL/GenBank/DDBJ databases">
        <title>Genome Sequence of the Brown Rot Fungal Pathogen Monilinia laxa.</title>
        <authorList>
            <person name="De Miccolis Angelini R.M."/>
            <person name="Landi L."/>
            <person name="Abate D."/>
            <person name="Pollastro S."/>
            <person name="Romanazzi G."/>
            <person name="Faretra F."/>
        </authorList>
    </citation>
    <scope>NUCLEOTIDE SEQUENCE [LARGE SCALE GENOMIC DNA]</scope>
    <source>
        <strain evidence="2 3">Mlax316</strain>
    </source>
</reference>
<organism evidence="2 3">
    <name type="scientific">Monilinia laxa</name>
    <name type="common">Brown rot fungus</name>
    <name type="synonym">Sclerotinia laxa</name>
    <dbReference type="NCBI Taxonomy" id="61186"/>
    <lineage>
        <taxon>Eukaryota</taxon>
        <taxon>Fungi</taxon>
        <taxon>Dikarya</taxon>
        <taxon>Ascomycota</taxon>
        <taxon>Pezizomycotina</taxon>
        <taxon>Leotiomycetes</taxon>
        <taxon>Helotiales</taxon>
        <taxon>Sclerotiniaceae</taxon>
        <taxon>Monilinia</taxon>
    </lineage>
</organism>
<evidence type="ECO:0000256" key="1">
    <source>
        <dbReference type="SAM" id="MobiDB-lite"/>
    </source>
</evidence>
<feature type="compositionally biased region" description="Acidic residues" evidence="1">
    <location>
        <begin position="144"/>
        <end position="170"/>
    </location>
</feature>
<keyword evidence="3" id="KW-1185">Reference proteome</keyword>
<comment type="caution">
    <text evidence="2">The sequence shown here is derived from an EMBL/GenBank/DDBJ whole genome shotgun (WGS) entry which is preliminary data.</text>
</comment>
<dbReference type="AlphaFoldDB" id="A0A5N6JZ08"/>
<name>A0A5N6JZ08_MONLA</name>
<proteinExistence type="predicted"/>
<dbReference type="EMBL" id="VIGI01000011">
    <property type="protein sequence ID" value="KAB8294317.1"/>
    <property type="molecule type" value="Genomic_DNA"/>
</dbReference>
<feature type="region of interest" description="Disordered" evidence="1">
    <location>
        <begin position="139"/>
        <end position="175"/>
    </location>
</feature>
<evidence type="ECO:0000313" key="2">
    <source>
        <dbReference type="EMBL" id="KAB8294317.1"/>
    </source>
</evidence>
<accession>A0A5N6JZ08</accession>
<feature type="region of interest" description="Disordered" evidence="1">
    <location>
        <begin position="284"/>
        <end position="328"/>
    </location>
</feature>
<sequence length="328" mass="37544">MNSNHCTITEIFSYFCGHLTTTVEHWDCCRDANPSRISFSNNHDGQRFVLPDHRLENTRWAGARIIESKCTVCELVEQNTPLSPTRQNSKSDLNCPELNPTELATQREYWKNFVADHAFLSQRQHNLSEAYKAAVRELKNHDEENSEEENSEEENSEEENSEEENSEEENSERKNELLENVKRAKKAQDFYDLEQNYYFKMVRSTGLFEMSRLFDPTNLTSLTHELLYYVKPEDVPSGEICAICKNELGSAGQSDNVRRVFYYAEGSDGTNRNIWFLVEDFDGSGGSDASDDPDGSDSLGGSDRSDHSDASNISENSENDDRTSNRYE</sequence>
<feature type="compositionally biased region" description="Basic and acidic residues" evidence="1">
    <location>
        <begin position="319"/>
        <end position="328"/>
    </location>
</feature>